<dbReference type="GO" id="GO:0016787">
    <property type="term" value="F:hydrolase activity"/>
    <property type="evidence" value="ECO:0007669"/>
    <property type="project" value="UniProtKB-KW"/>
</dbReference>
<protein>
    <submittedName>
        <fullName evidence="5">DNA mismatch repair protein MutT</fullName>
    </submittedName>
</protein>
<dbReference type="Proteomes" id="UP000237682">
    <property type="component" value="Unassembled WGS sequence"/>
</dbReference>
<comment type="caution">
    <text evidence="5">The sequence shown here is derived from an EMBL/GenBank/DDBJ whole genome shotgun (WGS) entry which is preliminary data.</text>
</comment>
<keyword evidence="6" id="KW-1185">Reference proteome</keyword>
<dbReference type="InterPro" id="IPR020084">
    <property type="entry name" value="NUDIX_hydrolase_CS"/>
</dbReference>
<dbReference type="InterPro" id="IPR000086">
    <property type="entry name" value="NUDIX_hydrolase_dom"/>
</dbReference>
<dbReference type="InterPro" id="IPR015797">
    <property type="entry name" value="NUDIX_hydrolase-like_dom_sf"/>
</dbReference>
<dbReference type="EMBL" id="PUEJ01000003">
    <property type="protein sequence ID" value="PRH87924.1"/>
    <property type="molecule type" value="Genomic_DNA"/>
</dbReference>
<evidence type="ECO:0000313" key="5">
    <source>
        <dbReference type="EMBL" id="PRH87924.1"/>
    </source>
</evidence>
<dbReference type="AlphaFoldDB" id="A0A2S9QF02"/>
<dbReference type="Gene3D" id="3.90.79.10">
    <property type="entry name" value="Nucleoside Triphosphate Pyrophosphohydrolase"/>
    <property type="match status" value="1"/>
</dbReference>
<accession>A0A2S9QF02</accession>
<comment type="similarity">
    <text evidence="3">Belongs to the Nudix hydrolase family.</text>
</comment>
<dbReference type="InterPro" id="IPR020476">
    <property type="entry name" value="Nudix_hydrolase"/>
</dbReference>
<evidence type="ECO:0000256" key="1">
    <source>
        <dbReference type="ARBA" id="ARBA00001946"/>
    </source>
</evidence>
<organism evidence="5 6">
    <name type="scientific">Labrys okinawensis</name>
    <dbReference type="NCBI Taxonomy" id="346911"/>
    <lineage>
        <taxon>Bacteria</taxon>
        <taxon>Pseudomonadati</taxon>
        <taxon>Pseudomonadota</taxon>
        <taxon>Alphaproteobacteria</taxon>
        <taxon>Hyphomicrobiales</taxon>
        <taxon>Xanthobacteraceae</taxon>
        <taxon>Labrys</taxon>
    </lineage>
</organism>
<dbReference type="OrthoDB" id="9800065at2"/>
<feature type="domain" description="Nudix hydrolase" evidence="4">
    <location>
        <begin position="29"/>
        <end position="154"/>
    </location>
</feature>
<dbReference type="SUPFAM" id="SSF55811">
    <property type="entry name" value="Nudix"/>
    <property type="match status" value="1"/>
</dbReference>
<dbReference type="PANTHER" id="PTHR43046:SF16">
    <property type="entry name" value="ADP-RIBOSE PYROPHOSPHATASE YJHB-RELATED"/>
    <property type="match status" value="1"/>
</dbReference>
<evidence type="ECO:0000256" key="3">
    <source>
        <dbReference type="RuleBase" id="RU003476"/>
    </source>
</evidence>
<dbReference type="PROSITE" id="PS51462">
    <property type="entry name" value="NUDIX"/>
    <property type="match status" value="1"/>
</dbReference>
<evidence type="ECO:0000256" key="2">
    <source>
        <dbReference type="ARBA" id="ARBA00022801"/>
    </source>
</evidence>
<dbReference type="Pfam" id="PF00293">
    <property type="entry name" value="NUDIX"/>
    <property type="match status" value="1"/>
</dbReference>
<dbReference type="PANTHER" id="PTHR43046">
    <property type="entry name" value="GDP-MANNOSE MANNOSYL HYDROLASE"/>
    <property type="match status" value="1"/>
</dbReference>
<evidence type="ECO:0000259" key="4">
    <source>
        <dbReference type="PROSITE" id="PS51462"/>
    </source>
</evidence>
<gene>
    <name evidence="5" type="ORF">C5L14_08410</name>
</gene>
<keyword evidence="2 3" id="KW-0378">Hydrolase</keyword>
<dbReference type="PROSITE" id="PS00893">
    <property type="entry name" value="NUDIX_BOX"/>
    <property type="match status" value="1"/>
</dbReference>
<name>A0A2S9QF02_9HYPH</name>
<proteinExistence type="inferred from homology"/>
<reference evidence="5 6" key="1">
    <citation type="submission" date="2018-02" db="EMBL/GenBank/DDBJ databases">
        <title>Whole genome sequencing of endophytic bacterium.</title>
        <authorList>
            <person name="Eedara R."/>
            <person name="Podile A.R."/>
        </authorList>
    </citation>
    <scope>NUCLEOTIDE SEQUENCE [LARGE SCALE GENOMIC DNA]</scope>
    <source>
        <strain evidence="5 6">RP1T</strain>
    </source>
</reference>
<comment type="cofactor">
    <cofactor evidence="1">
        <name>Mg(2+)</name>
        <dbReference type="ChEBI" id="CHEBI:18420"/>
    </cofactor>
</comment>
<evidence type="ECO:0000313" key="6">
    <source>
        <dbReference type="Proteomes" id="UP000237682"/>
    </source>
</evidence>
<dbReference type="PRINTS" id="PR00502">
    <property type="entry name" value="NUDIXFAMILY"/>
</dbReference>
<sequence>MISSSITLRQKVGRLVTPLFMIYSRMQRGMTLGVRAAVLDGQDQVFLVRHTYVPGWYLPGGGIETGETALEALARELEEEGHIRLEGPPELQGLYWNREVSGRDHVAFFVVRHYTQTQPRLPDREIAEAGFFSLDALPEETTKATRRRLDEVAGRRQPDGLW</sequence>